<dbReference type="InterPro" id="IPR013656">
    <property type="entry name" value="PAS_4"/>
</dbReference>
<dbReference type="PANTHER" id="PTHR43531:SF11">
    <property type="entry name" value="METHYL-ACCEPTING CHEMOTAXIS PROTEIN 3"/>
    <property type="match status" value="1"/>
</dbReference>
<evidence type="ECO:0000256" key="3">
    <source>
        <dbReference type="PROSITE-ProRule" id="PRU00284"/>
    </source>
</evidence>
<evidence type="ECO:0000259" key="7">
    <source>
        <dbReference type="PROSITE" id="PS50885"/>
    </source>
</evidence>
<feature type="domain" description="PAS" evidence="5">
    <location>
        <begin position="154"/>
        <end position="185"/>
    </location>
</feature>
<dbReference type="RefSeq" id="WP_343229128.1">
    <property type="nucleotide sequence ID" value="NZ_JALJQZ010000057.1"/>
</dbReference>
<dbReference type="InterPro" id="IPR051310">
    <property type="entry name" value="MCP_chemotaxis"/>
</dbReference>
<protein>
    <submittedName>
        <fullName evidence="8">Methyl-accepting chemotaxis protein</fullName>
    </submittedName>
</protein>
<dbReference type="Proteomes" id="UP001595697">
    <property type="component" value="Unassembled WGS sequence"/>
</dbReference>
<proteinExistence type="inferred from homology"/>
<dbReference type="SUPFAM" id="SSF55785">
    <property type="entry name" value="PYP-like sensor domain (PAS domain)"/>
    <property type="match status" value="1"/>
</dbReference>
<dbReference type="SMART" id="SM00091">
    <property type="entry name" value="PAS"/>
    <property type="match status" value="2"/>
</dbReference>
<dbReference type="InterPro" id="IPR000700">
    <property type="entry name" value="PAS-assoc_C"/>
</dbReference>
<evidence type="ECO:0000313" key="8">
    <source>
        <dbReference type="EMBL" id="MFC3966704.1"/>
    </source>
</evidence>
<name>A0ABV8E3L7_9HYPH</name>
<comment type="similarity">
    <text evidence="2">Belongs to the methyl-accepting chemotaxis (MCP) protein family.</text>
</comment>
<dbReference type="InterPro" id="IPR000014">
    <property type="entry name" value="PAS"/>
</dbReference>
<dbReference type="Gene3D" id="3.30.450.20">
    <property type="entry name" value="PAS domain"/>
    <property type="match status" value="2"/>
</dbReference>
<evidence type="ECO:0000256" key="2">
    <source>
        <dbReference type="ARBA" id="ARBA00029447"/>
    </source>
</evidence>
<organism evidence="8 9">
    <name type="scientific">Rhizobium lemnae</name>
    <dbReference type="NCBI Taxonomy" id="1214924"/>
    <lineage>
        <taxon>Bacteria</taxon>
        <taxon>Pseudomonadati</taxon>
        <taxon>Pseudomonadota</taxon>
        <taxon>Alphaproteobacteria</taxon>
        <taxon>Hyphomicrobiales</taxon>
        <taxon>Rhizobiaceae</taxon>
        <taxon>Rhizobium/Agrobacterium group</taxon>
        <taxon>Rhizobium</taxon>
    </lineage>
</organism>
<feature type="domain" description="Methyl-accepting transducer" evidence="4">
    <location>
        <begin position="311"/>
        <end position="540"/>
    </location>
</feature>
<evidence type="ECO:0000259" key="6">
    <source>
        <dbReference type="PROSITE" id="PS50113"/>
    </source>
</evidence>
<dbReference type="Pfam" id="PF08448">
    <property type="entry name" value="PAS_4"/>
    <property type="match status" value="1"/>
</dbReference>
<sequence length="571" mass="61558">MIECEGVEMSIASVLKLKSAVKDFALDALQANVMVADAGFNIVYMNPSVIELLKKAENDLKKDLPRFSVDKLIGSNIDVFHKNPSHQRNMLNSLRDRHSATIRVGGLIFDLVVTPLMNREKLAGFVVEWADAKARLLNVDYAAQIAAISRSQAIIEFDVDGNIMGANENFLKLMGYTAAELIGKNHSIFVAQGFSATDEYKHFWKELREGRYQAAEFKRWTKSGQEVTISASYNPILDIHGKVVKVVKFATDVTARVQTVGQLGEALKRLCSGDFAFKLSQPFAPEFEFLRHDLNQSVSQLCETFQKISSSIEVITQGTREISEGVSALSSRTEGQAASLEETAAALEEITSNVGASAQRAQEARDVAGTAKTSAQQSGEVVAKAVDAMSKIEESSSKISSIIGVIDEIAFQTNLLALNAGVEAARAGEAGRGFAVVAQEVRELAQRSAKAAREIKDLIQNSTGEVATGVKLVRDTGGALQAISDLIVQINDHVVAISTAAKEQSTGLSEVNGAVNSMDQATQQNAAMVEESSAAAATLENETQTLRSMMASFDLGNTTRSNVRTGYHRAA</sequence>
<dbReference type="PRINTS" id="PR00260">
    <property type="entry name" value="CHEMTRNSDUCR"/>
</dbReference>
<dbReference type="InterPro" id="IPR004090">
    <property type="entry name" value="Chemotax_Me-accpt_rcpt"/>
</dbReference>
<accession>A0ABV8E3L7</accession>
<feature type="domain" description="PAC" evidence="6">
    <location>
        <begin position="213"/>
        <end position="265"/>
    </location>
</feature>
<reference evidence="9" key="1">
    <citation type="journal article" date="2019" name="Int. J. Syst. Evol. Microbiol.">
        <title>The Global Catalogue of Microorganisms (GCM) 10K type strain sequencing project: providing services to taxonomists for standard genome sequencing and annotation.</title>
        <authorList>
            <consortium name="The Broad Institute Genomics Platform"/>
            <consortium name="The Broad Institute Genome Sequencing Center for Infectious Disease"/>
            <person name="Wu L."/>
            <person name="Ma J."/>
        </authorList>
    </citation>
    <scope>NUCLEOTIDE SEQUENCE [LARGE SCALE GENOMIC DNA]</scope>
    <source>
        <strain evidence="9">TBRC 5781</strain>
    </source>
</reference>
<dbReference type="PROSITE" id="PS50113">
    <property type="entry name" value="PAC"/>
    <property type="match status" value="1"/>
</dbReference>
<evidence type="ECO:0000256" key="1">
    <source>
        <dbReference type="ARBA" id="ARBA00022500"/>
    </source>
</evidence>
<dbReference type="Gene3D" id="1.10.287.950">
    <property type="entry name" value="Methyl-accepting chemotaxis protein"/>
    <property type="match status" value="1"/>
</dbReference>
<keyword evidence="1" id="KW-0145">Chemotaxis</keyword>
<dbReference type="EMBL" id="JBHSBD010000004">
    <property type="protein sequence ID" value="MFC3966704.1"/>
    <property type="molecule type" value="Genomic_DNA"/>
</dbReference>
<keyword evidence="3" id="KW-0807">Transducer</keyword>
<dbReference type="Pfam" id="PF00015">
    <property type="entry name" value="MCPsignal"/>
    <property type="match status" value="1"/>
</dbReference>
<dbReference type="InterPro" id="IPR003660">
    <property type="entry name" value="HAMP_dom"/>
</dbReference>
<dbReference type="InterPro" id="IPR004089">
    <property type="entry name" value="MCPsignal_dom"/>
</dbReference>
<evidence type="ECO:0000259" key="5">
    <source>
        <dbReference type="PROSITE" id="PS50112"/>
    </source>
</evidence>
<dbReference type="PANTHER" id="PTHR43531">
    <property type="entry name" value="PROTEIN ICFG"/>
    <property type="match status" value="1"/>
</dbReference>
<dbReference type="PROSITE" id="PS50111">
    <property type="entry name" value="CHEMOTAXIS_TRANSDUC_2"/>
    <property type="match status" value="1"/>
</dbReference>
<dbReference type="SUPFAM" id="SSF58104">
    <property type="entry name" value="Methyl-accepting chemotaxis protein (MCP) signaling domain"/>
    <property type="match status" value="1"/>
</dbReference>
<comment type="caution">
    <text evidence="8">The sequence shown here is derived from an EMBL/GenBank/DDBJ whole genome shotgun (WGS) entry which is preliminary data.</text>
</comment>
<dbReference type="CDD" id="cd00130">
    <property type="entry name" value="PAS"/>
    <property type="match status" value="1"/>
</dbReference>
<dbReference type="SMART" id="SM00283">
    <property type="entry name" value="MA"/>
    <property type="match status" value="1"/>
</dbReference>
<feature type="domain" description="HAMP" evidence="7">
    <location>
        <begin position="254"/>
        <end position="306"/>
    </location>
</feature>
<dbReference type="InterPro" id="IPR035965">
    <property type="entry name" value="PAS-like_dom_sf"/>
</dbReference>
<dbReference type="PROSITE" id="PS50112">
    <property type="entry name" value="PAS"/>
    <property type="match status" value="1"/>
</dbReference>
<dbReference type="Pfam" id="PF13188">
    <property type="entry name" value="PAS_8"/>
    <property type="match status" value="1"/>
</dbReference>
<evidence type="ECO:0000313" key="9">
    <source>
        <dbReference type="Proteomes" id="UP001595697"/>
    </source>
</evidence>
<dbReference type="NCBIfam" id="TIGR00229">
    <property type="entry name" value="sensory_box"/>
    <property type="match status" value="1"/>
</dbReference>
<dbReference type="PROSITE" id="PS50885">
    <property type="entry name" value="HAMP"/>
    <property type="match status" value="1"/>
</dbReference>
<evidence type="ECO:0000259" key="4">
    <source>
        <dbReference type="PROSITE" id="PS50111"/>
    </source>
</evidence>
<dbReference type="CDD" id="cd11386">
    <property type="entry name" value="MCP_signal"/>
    <property type="match status" value="1"/>
</dbReference>
<keyword evidence="9" id="KW-1185">Reference proteome</keyword>
<gene>
    <name evidence="8" type="ORF">ACFOVS_00855</name>
</gene>